<dbReference type="InterPro" id="IPR036249">
    <property type="entry name" value="Thioredoxin-like_sf"/>
</dbReference>
<reference evidence="1" key="1">
    <citation type="journal article" date="2014" name="Int. J. Syst. Evol. Microbiol.">
        <title>Complete genome sequence of Corynebacterium casei LMG S-19264T (=DSM 44701T), isolated from a smear-ripened cheese.</title>
        <authorList>
            <consortium name="US DOE Joint Genome Institute (JGI-PGF)"/>
            <person name="Walter F."/>
            <person name="Albersmeier A."/>
            <person name="Kalinowski J."/>
            <person name="Ruckert C."/>
        </authorList>
    </citation>
    <scope>NUCLEOTIDE SEQUENCE</scope>
    <source>
        <strain evidence="1">VKM B-1513</strain>
    </source>
</reference>
<dbReference type="Pfam" id="PF04214">
    <property type="entry name" value="DUF411"/>
    <property type="match status" value="1"/>
</dbReference>
<sequence>MIDRRALVLSGLASLAFAGRASSEDHPVMVVYKSPTCGCCGAWIEHVEAAGFRVAVRNMPDVVPVKTEFGVPQALWSCHTARIGDYTIEGHVPAEDILRMLDTRPQIAGIAVPGMPAGSPGMEIPGYSEPYDVYAFSGDNMSVFASHEG</sequence>
<evidence type="ECO:0000313" key="1">
    <source>
        <dbReference type="EMBL" id="GLK52257.1"/>
    </source>
</evidence>
<dbReference type="InterPro" id="IPR007332">
    <property type="entry name" value="DUF411"/>
</dbReference>
<reference evidence="1" key="2">
    <citation type="submission" date="2023-01" db="EMBL/GenBank/DDBJ databases">
        <authorList>
            <person name="Sun Q."/>
            <person name="Evtushenko L."/>
        </authorList>
    </citation>
    <scope>NUCLEOTIDE SEQUENCE</scope>
    <source>
        <strain evidence="1">VKM B-1513</strain>
    </source>
</reference>
<name>A0A9W6MNN7_9PROT</name>
<proteinExistence type="predicted"/>
<protein>
    <submittedName>
        <fullName evidence="1">CopG family transcriptional regulator</fullName>
    </submittedName>
</protein>
<keyword evidence="2" id="KW-1185">Reference proteome</keyword>
<gene>
    <name evidence="1" type="ORF">GCM10017621_17650</name>
</gene>
<dbReference type="AlphaFoldDB" id="A0A9W6MNN7"/>
<dbReference type="EMBL" id="BSFE01000004">
    <property type="protein sequence ID" value="GLK52257.1"/>
    <property type="molecule type" value="Genomic_DNA"/>
</dbReference>
<accession>A0A9W6MNN7</accession>
<dbReference type="SUPFAM" id="SSF52833">
    <property type="entry name" value="Thioredoxin-like"/>
    <property type="match status" value="1"/>
</dbReference>
<dbReference type="Proteomes" id="UP001143486">
    <property type="component" value="Unassembled WGS sequence"/>
</dbReference>
<dbReference type="RefSeq" id="WP_271186625.1">
    <property type="nucleotide sequence ID" value="NZ_BSFE01000004.1"/>
</dbReference>
<comment type="caution">
    <text evidence="1">The sequence shown here is derived from an EMBL/GenBank/DDBJ whole genome shotgun (WGS) entry which is preliminary data.</text>
</comment>
<evidence type="ECO:0000313" key="2">
    <source>
        <dbReference type="Proteomes" id="UP001143486"/>
    </source>
</evidence>
<organism evidence="1 2">
    <name type="scientific">Maricaulis virginensis</name>
    <dbReference type="NCBI Taxonomy" id="144022"/>
    <lineage>
        <taxon>Bacteria</taxon>
        <taxon>Pseudomonadati</taxon>
        <taxon>Pseudomonadota</taxon>
        <taxon>Alphaproteobacteria</taxon>
        <taxon>Maricaulales</taxon>
        <taxon>Maricaulaceae</taxon>
        <taxon>Maricaulis</taxon>
    </lineage>
</organism>